<proteinExistence type="predicted"/>
<name>A0AAD4LPX9_9AGAM</name>
<organism evidence="2 3">
    <name type="scientific">Lactarius akahatsu</name>
    <dbReference type="NCBI Taxonomy" id="416441"/>
    <lineage>
        <taxon>Eukaryota</taxon>
        <taxon>Fungi</taxon>
        <taxon>Dikarya</taxon>
        <taxon>Basidiomycota</taxon>
        <taxon>Agaricomycotina</taxon>
        <taxon>Agaricomycetes</taxon>
        <taxon>Russulales</taxon>
        <taxon>Russulaceae</taxon>
        <taxon>Lactarius</taxon>
    </lineage>
</organism>
<dbReference type="AlphaFoldDB" id="A0AAD4LPX9"/>
<reference evidence="2" key="1">
    <citation type="submission" date="2022-01" db="EMBL/GenBank/DDBJ databases">
        <title>Comparative genomics reveals a dynamic genome evolution in the ectomycorrhizal milk-cap (Lactarius) mushrooms.</title>
        <authorList>
            <consortium name="DOE Joint Genome Institute"/>
            <person name="Lebreton A."/>
            <person name="Tang N."/>
            <person name="Kuo A."/>
            <person name="LaButti K."/>
            <person name="Drula E."/>
            <person name="Barry K."/>
            <person name="Clum A."/>
            <person name="Lipzen A."/>
            <person name="Mousain D."/>
            <person name="Ng V."/>
            <person name="Wang R."/>
            <person name="Wang X."/>
            <person name="Dai Y."/>
            <person name="Henrissat B."/>
            <person name="Grigoriev I.V."/>
            <person name="Guerin-Laguette A."/>
            <person name="Yu F."/>
            <person name="Martin F.M."/>
        </authorList>
    </citation>
    <scope>NUCLEOTIDE SEQUENCE</scope>
    <source>
        <strain evidence="2">QP</strain>
    </source>
</reference>
<feature type="compositionally biased region" description="Basic and acidic residues" evidence="1">
    <location>
        <begin position="170"/>
        <end position="180"/>
    </location>
</feature>
<comment type="caution">
    <text evidence="2">The sequence shown here is derived from an EMBL/GenBank/DDBJ whole genome shotgun (WGS) entry which is preliminary data.</text>
</comment>
<sequence length="245" mass="27706">MFDSYISRPASPIPPDDEDEDIWFPAEEGSDDAWSRSSPPPASPVRVEDDTCSNGGVNSSSISISTSRHYALFPRGAFERPKDPDMLQPVSDPDTSQPVSSPPEEPIRKVIMPRRHPLYAHALRKRESENDADDERPHKRLRPQLARRTHPLPKLVKYRLHPKAPKSKTPKIDEETRTKTDPGVPARRPLTPDPPGYDAILEHLAFCSRRDAKRPTYAPIPFPLGEIGAVHSFRKKYRPIDMTKT</sequence>
<evidence type="ECO:0000313" key="2">
    <source>
        <dbReference type="EMBL" id="KAH8999729.1"/>
    </source>
</evidence>
<evidence type="ECO:0000313" key="3">
    <source>
        <dbReference type="Proteomes" id="UP001201163"/>
    </source>
</evidence>
<dbReference type="EMBL" id="JAKELL010000003">
    <property type="protein sequence ID" value="KAH8999729.1"/>
    <property type="molecule type" value="Genomic_DNA"/>
</dbReference>
<feature type="compositionally biased region" description="Basic residues" evidence="1">
    <location>
        <begin position="111"/>
        <end position="124"/>
    </location>
</feature>
<dbReference type="Proteomes" id="UP001201163">
    <property type="component" value="Unassembled WGS sequence"/>
</dbReference>
<feature type="compositionally biased region" description="Basic residues" evidence="1">
    <location>
        <begin position="138"/>
        <end position="169"/>
    </location>
</feature>
<gene>
    <name evidence="2" type="ORF">EDB92DRAFT_1812853</name>
</gene>
<protein>
    <submittedName>
        <fullName evidence="2">Uncharacterized protein</fullName>
    </submittedName>
</protein>
<accession>A0AAD4LPX9</accession>
<evidence type="ECO:0000256" key="1">
    <source>
        <dbReference type="SAM" id="MobiDB-lite"/>
    </source>
</evidence>
<feature type="compositionally biased region" description="Low complexity" evidence="1">
    <location>
        <begin position="53"/>
        <end position="67"/>
    </location>
</feature>
<feature type="region of interest" description="Disordered" evidence="1">
    <location>
        <begin position="1"/>
        <end position="196"/>
    </location>
</feature>
<keyword evidence="3" id="KW-1185">Reference proteome</keyword>